<dbReference type="Proteomes" id="UP000429607">
    <property type="component" value="Unassembled WGS sequence"/>
</dbReference>
<feature type="compositionally biased region" description="Basic and acidic residues" evidence="1">
    <location>
        <begin position="31"/>
        <end position="40"/>
    </location>
</feature>
<name>A0A6A3NWE7_9STRA</name>
<reference evidence="2 3" key="1">
    <citation type="submission" date="2018-09" db="EMBL/GenBank/DDBJ databases">
        <title>Genomic investigation of the strawberry pathogen Phytophthora fragariae indicates pathogenicity is determined by transcriptional variation in three key races.</title>
        <authorList>
            <person name="Adams T.M."/>
            <person name="Armitage A.D."/>
            <person name="Sobczyk M.K."/>
            <person name="Bates H.J."/>
            <person name="Dunwell J.M."/>
            <person name="Nellist C.F."/>
            <person name="Harrison R.J."/>
        </authorList>
    </citation>
    <scope>NUCLEOTIDE SEQUENCE [LARGE SCALE GENOMIC DNA]</scope>
    <source>
        <strain evidence="2 3">SCRP249</strain>
    </source>
</reference>
<dbReference type="EMBL" id="QXFV01000165">
    <property type="protein sequence ID" value="KAE9047542.1"/>
    <property type="molecule type" value="Genomic_DNA"/>
</dbReference>
<evidence type="ECO:0000313" key="2">
    <source>
        <dbReference type="EMBL" id="KAE9047542.1"/>
    </source>
</evidence>
<gene>
    <name evidence="2" type="ORF">PR001_g4172</name>
</gene>
<evidence type="ECO:0000313" key="3">
    <source>
        <dbReference type="Proteomes" id="UP000429607"/>
    </source>
</evidence>
<organism evidence="2 3">
    <name type="scientific">Phytophthora rubi</name>
    <dbReference type="NCBI Taxonomy" id="129364"/>
    <lineage>
        <taxon>Eukaryota</taxon>
        <taxon>Sar</taxon>
        <taxon>Stramenopiles</taxon>
        <taxon>Oomycota</taxon>
        <taxon>Peronosporomycetes</taxon>
        <taxon>Peronosporales</taxon>
        <taxon>Peronosporaceae</taxon>
        <taxon>Phytophthora</taxon>
    </lineage>
</organism>
<evidence type="ECO:0000256" key="1">
    <source>
        <dbReference type="SAM" id="MobiDB-lite"/>
    </source>
</evidence>
<feature type="region of interest" description="Disordered" evidence="1">
    <location>
        <begin position="1"/>
        <end position="96"/>
    </location>
</feature>
<protein>
    <submittedName>
        <fullName evidence="2">Uncharacterized protein</fullName>
    </submittedName>
</protein>
<proteinExistence type="predicted"/>
<sequence length="209" mass="22264">MAVASRMDPNTEAGDDDDNQTTPLPSVDFDAGPREGREEESGMSEGEVGNTKSRVIRISDSARPPGEPGEFLTSEPTTTAADGGSVGSTNDRRLNTDEERLEAVFVLVMAGATLDGSADTEWGTTDTAEHLPNEIDLTNYAHELAFLTDLTEPSTTTLDYSGPNIQNGDLLADQQVKIVTVLRKHEEIMIASGNALPPPAYGVVCDINV</sequence>
<dbReference type="AlphaFoldDB" id="A0A6A3NWE7"/>
<accession>A0A6A3NWE7</accession>
<comment type="caution">
    <text evidence="2">The sequence shown here is derived from an EMBL/GenBank/DDBJ whole genome shotgun (WGS) entry which is preliminary data.</text>
</comment>